<feature type="domain" description="MIP18 family-like" evidence="1">
    <location>
        <begin position="7"/>
        <end position="82"/>
    </location>
</feature>
<organism evidence="2 3">
    <name type="scientific">Methanosphaera stadtmanae</name>
    <dbReference type="NCBI Taxonomy" id="2317"/>
    <lineage>
        <taxon>Archaea</taxon>
        <taxon>Methanobacteriati</taxon>
        <taxon>Methanobacteriota</taxon>
        <taxon>Methanomada group</taxon>
        <taxon>Methanobacteria</taxon>
        <taxon>Methanobacteriales</taxon>
        <taxon>Methanobacteriaceae</taxon>
        <taxon>Methanosphaera</taxon>
    </lineage>
</organism>
<dbReference type="OMA" id="TVADPHM"/>
<evidence type="ECO:0000313" key="2">
    <source>
        <dbReference type="EMBL" id="RAP02841.1"/>
    </source>
</evidence>
<dbReference type="InterPro" id="IPR052339">
    <property type="entry name" value="Fe-S_Maturation_MIP18"/>
</dbReference>
<accession>A0A328PXZ4</accession>
<dbReference type="RefSeq" id="WP_011406647.1">
    <property type="nucleotide sequence ID" value="NZ_CATZXA010000125.1"/>
</dbReference>
<dbReference type="PANTHER" id="PTHR42831:SF1">
    <property type="entry name" value="FE-S PROTEIN MATURATION AUXILIARY FACTOR YITW"/>
    <property type="match status" value="1"/>
</dbReference>
<dbReference type="InterPro" id="IPR034904">
    <property type="entry name" value="FSCA_dom_sf"/>
</dbReference>
<sequence length="99" mass="10825">MVDGNIKDEIQDKLSLIADPHMGISIVEMGLVRDITVDEANKTAKVVLSPTNPGCMSIANVAMASKLEIEKLDSIDKAEIEVIDHMMADTINEMVNKEE</sequence>
<proteinExistence type="predicted"/>
<dbReference type="SUPFAM" id="SSF117916">
    <property type="entry name" value="Fe-S cluster assembly (FSCA) domain-like"/>
    <property type="match status" value="1"/>
</dbReference>
<reference evidence="2 3" key="1">
    <citation type="submission" date="2017-05" db="EMBL/GenBank/DDBJ databases">
        <title>Host range expansion of the Methanosphaera genus to humans and monogastric animals involves recent and extensive reduction in genome content.</title>
        <authorList>
            <person name="Hoedt E.C."/>
            <person name="Volmer J.G."/>
            <person name="Parks D.H."/>
            <person name="Rosewarne C.P."/>
            <person name="Denman S.E."/>
            <person name="Mcsweeney C.S."/>
            <person name="O Cuiv P."/>
            <person name="Hugenholtz P."/>
            <person name="Tyson G.W."/>
            <person name="Morrison M."/>
        </authorList>
    </citation>
    <scope>NUCLEOTIDE SEQUENCE [LARGE SCALE GENOMIC DNA]</scope>
    <source>
        <strain evidence="2 3">PA5</strain>
    </source>
</reference>
<comment type="caution">
    <text evidence="2">The sequence shown here is derived from an EMBL/GenBank/DDBJ whole genome shotgun (WGS) entry which is preliminary data.</text>
</comment>
<evidence type="ECO:0000259" key="1">
    <source>
        <dbReference type="Pfam" id="PF01883"/>
    </source>
</evidence>
<dbReference type="Proteomes" id="UP000248557">
    <property type="component" value="Unassembled WGS sequence"/>
</dbReference>
<dbReference type="AlphaFoldDB" id="A0A328PXZ4"/>
<dbReference type="EMBL" id="NGJK01000068">
    <property type="protein sequence ID" value="RAP02841.1"/>
    <property type="molecule type" value="Genomic_DNA"/>
</dbReference>
<evidence type="ECO:0000313" key="3">
    <source>
        <dbReference type="Proteomes" id="UP000248557"/>
    </source>
</evidence>
<dbReference type="Gene3D" id="3.30.300.130">
    <property type="entry name" value="Fe-S cluster assembly (FSCA)"/>
    <property type="match status" value="1"/>
</dbReference>
<gene>
    <name evidence="2" type="ORF">CA615_05280</name>
</gene>
<name>A0A328PXZ4_9EURY</name>
<dbReference type="PANTHER" id="PTHR42831">
    <property type="entry name" value="FE-S PROTEIN MATURATION AUXILIARY FACTOR YITW"/>
    <property type="match status" value="1"/>
</dbReference>
<protein>
    <recommendedName>
        <fullName evidence="1">MIP18 family-like domain-containing protein</fullName>
    </recommendedName>
</protein>
<dbReference type="InterPro" id="IPR002744">
    <property type="entry name" value="MIP18-like"/>
</dbReference>
<dbReference type="GeneID" id="3854997"/>
<dbReference type="Pfam" id="PF01883">
    <property type="entry name" value="FeS_assembly_P"/>
    <property type="match status" value="1"/>
</dbReference>